<dbReference type="EMBL" id="PGCI01000392">
    <property type="protein sequence ID" value="PLW27768.1"/>
    <property type="molecule type" value="Genomic_DNA"/>
</dbReference>
<evidence type="ECO:0000313" key="2">
    <source>
        <dbReference type="EMBL" id="PLW27768.1"/>
    </source>
</evidence>
<evidence type="ECO:0000256" key="1">
    <source>
        <dbReference type="SAM" id="Phobius"/>
    </source>
</evidence>
<keyword evidence="1" id="KW-0812">Transmembrane</keyword>
<protein>
    <submittedName>
        <fullName evidence="2">Uncharacterized protein</fullName>
    </submittedName>
</protein>
<feature type="transmembrane region" description="Helical" evidence="1">
    <location>
        <begin position="43"/>
        <end position="63"/>
    </location>
</feature>
<dbReference type="AlphaFoldDB" id="A0A2N5TQR5"/>
<organism evidence="2 3">
    <name type="scientific">Puccinia coronata f. sp. avenae</name>
    <dbReference type="NCBI Taxonomy" id="200324"/>
    <lineage>
        <taxon>Eukaryota</taxon>
        <taxon>Fungi</taxon>
        <taxon>Dikarya</taxon>
        <taxon>Basidiomycota</taxon>
        <taxon>Pucciniomycotina</taxon>
        <taxon>Pucciniomycetes</taxon>
        <taxon>Pucciniales</taxon>
        <taxon>Pucciniaceae</taxon>
        <taxon>Puccinia</taxon>
    </lineage>
</organism>
<accession>A0A2N5TQR5</accession>
<dbReference type="Proteomes" id="UP000235392">
    <property type="component" value="Unassembled WGS sequence"/>
</dbReference>
<reference evidence="2 3" key="1">
    <citation type="submission" date="2017-11" db="EMBL/GenBank/DDBJ databases">
        <title>De novo assembly and phasing of dikaryotic genomes from two isolates of Puccinia coronata f. sp. avenae, the causal agent of oat crown rust.</title>
        <authorList>
            <person name="Miller M.E."/>
            <person name="Zhang Y."/>
            <person name="Omidvar V."/>
            <person name="Sperschneider J."/>
            <person name="Schwessinger B."/>
            <person name="Raley C."/>
            <person name="Palmer J.M."/>
            <person name="Garnica D."/>
            <person name="Upadhyaya N."/>
            <person name="Rathjen J."/>
            <person name="Taylor J.M."/>
            <person name="Park R.F."/>
            <person name="Dodds P.N."/>
            <person name="Hirsch C.D."/>
            <person name="Kianian S.F."/>
            <person name="Figueroa M."/>
        </authorList>
    </citation>
    <scope>NUCLEOTIDE SEQUENCE [LARGE SCALE GENOMIC DNA]</scope>
    <source>
        <strain evidence="2">12SD80</strain>
    </source>
</reference>
<keyword evidence="1" id="KW-1133">Transmembrane helix</keyword>
<evidence type="ECO:0000313" key="3">
    <source>
        <dbReference type="Proteomes" id="UP000235392"/>
    </source>
</evidence>
<name>A0A2N5TQR5_9BASI</name>
<comment type="caution">
    <text evidence="2">The sequence shown here is derived from an EMBL/GenBank/DDBJ whole genome shotgun (WGS) entry which is preliminary data.</text>
</comment>
<proteinExistence type="predicted"/>
<gene>
    <name evidence="2" type="ORF">PCASD_16284</name>
</gene>
<sequence length="127" mass="13938">MNHPLRATLGRTRRIPLAGLGRRTPGNYHPPYSTLPPKGPSKAAAVGAAGLLVAVPLTAYLVYRSQVRQVYPDPIQQLLRQALTAEHRVDHRNIELIRVKFEWSFSLGCGVGFVSHTHSSPQPTLLG</sequence>
<keyword evidence="1" id="KW-0472">Membrane</keyword>